<feature type="region of interest" description="Disordered" evidence="1">
    <location>
        <begin position="207"/>
        <end position="230"/>
    </location>
</feature>
<dbReference type="VEuPathDB" id="VectorBase:ISCW023948"/>
<dbReference type="InterPro" id="IPR038892">
    <property type="entry name" value="SMCHD1"/>
</dbReference>
<gene>
    <name evidence="3" type="ORF">IscW_ISCW023948</name>
</gene>
<dbReference type="EMBL" id="DS979971">
    <property type="protein sequence ID" value="EEC20506.1"/>
    <property type="molecule type" value="Genomic_DNA"/>
</dbReference>
<dbReference type="PANTHER" id="PTHR22640:SF2">
    <property type="entry name" value="STRUCTURAL MAINTENANCE OF CHROMOSOMES FLEXIBLE HINGE DOMAIN-CONTAINING PROTEIN 1"/>
    <property type="match status" value="1"/>
</dbReference>
<evidence type="ECO:0000313" key="4">
    <source>
        <dbReference type="EnsemblMetazoa" id="ISCW023948-PA"/>
    </source>
</evidence>
<evidence type="ECO:0000313" key="5">
    <source>
        <dbReference type="Proteomes" id="UP000001555"/>
    </source>
</evidence>
<dbReference type="EMBL" id="ABJB010227932">
    <property type="status" value="NOT_ANNOTATED_CDS"/>
    <property type="molecule type" value="Genomic_DNA"/>
</dbReference>
<evidence type="ECO:0007829" key="6">
    <source>
        <dbReference type="PeptideAtlas" id="B7QNT4"/>
    </source>
</evidence>
<name>B7QNT4_IXOSC</name>
<accession>B7QNT4</accession>
<sequence>MNSGLHKIANLRDIDTDLETLLIRSASDMFDFKATVDGTRVVEGQLRYHPFLYDHETFPVESADRKVNPDGDEEEDVLTTSNLKPARGQRPVFECFWNGRLIPYTTIDEFDWCGVPKKTRNVPIECFNRISGVLWTDDAFQVSTNKLTFMDLENKLREKNTIFARVCNGQVVRMSIEKQFLEWLQMCHEQSDKQVKFLGYQETVSRKDTQKYKQHPGPSSAPSSGTASAS</sequence>
<protein>
    <recommendedName>
        <fullName evidence="2">SMCHD1 ribosomal S5 domain-containing protein</fullName>
    </recommendedName>
</protein>
<evidence type="ECO:0000256" key="1">
    <source>
        <dbReference type="SAM" id="MobiDB-lite"/>
    </source>
</evidence>
<reference evidence="3 5" key="1">
    <citation type="submission" date="2008-03" db="EMBL/GenBank/DDBJ databases">
        <title>Annotation of Ixodes scapularis.</title>
        <authorList>
            <consortium name="Ixodes scapularis Genome Project Consortium"/>
            <person name="Caler E."/>
            <person name="Hannick L.I."/>
            <person name="Bidwell S."/>
            <person name="Joardar V."/>
            <person name="Thiagarajan M."/>
            <person name="Amedeo P."/>
            <person name="Galinsky K.J."/>
            <person name="Schobel S."/>
            <person name="Inman J."/>
            <person name="Hostetler J."/>
            <person name="Miller J."/>
            <person name="Hammond M."/>
            <person name="Megy K."/>
            <person name="Lawson D."/>
            <person name="Kodira C."/>
            <person name="Sutton G."/>
            <person name="Meyer J."/>
            <person name="Hill C.A."/>
            <person name="Birren B."/>
            <person name="Nene V."/>
            <person name="Collins F."/>
            <person name="Alarcon-Chaidez F."/>
            <person name="Wikel S."/>
            <person name="Strausberg R."/>
        </authorList>
    </citation>
    <scope>NUCLEOTIDE SEQUENCE [LARGE SCALE GENOMIC DNA]</scope>
    <source>
        <strain evidence="5">Wikel</strain>
        <strain evidence="3">Wikel colony</strain>
    </source>
</reference>
<dbReference type="EMBL" id="ABJB010771554">
    <property type="status" value="NOT_ANNOTATED_CDS"/>
    <property type="molecule type" value="Genomic_DNA"/>
</dbReference>
<dbReference type="GO" id="GO:0006302">
    <property type="term" value="P:double-strand break repair"/>
    <property type="evidence" value="ECO:0007669"/>
    <property type="project" value="InterPro"/>
</dbReference>
<reference evidence="4" key="2">
    <citation type="submission" date="2020-05" db="UniProtKB">
        <authorList>
            <consortium name="EnsemblMetazoa"/>
        </authorList>
    </citation>
    <scope>IDENTIFICATION</scope>
    <source>
        <strain evidence="4">wikel</strain>
    </source>
</reference>
<dbReference type="PaxDb" id="6945-B7QNT4"/>
<dbReference type="EMBL" id="ABJB011113069">
    <property type="status" value="NOT_ANNOTATED_CDS"/>
    <property type="molecule type" value="Genomic_DNA"/>
</dbReference>
<dbReference type="VEuPathDB" id="VectorBase:ISCP_006814"/>
<dbReference type="AlphaFoldDB" id="B7QNT4"/>
<dbReference type="PANTHER" id="PTHR22640">
    <property type="entry name" value="STRUCTURAL MAINTENANCE OF CHROMOSOMES FLEXIBLE HINGE DOMAIN-CONTAINING PROTEIN 1"/>
    <property type="match status" value="1"/>
</dbReference>
<dbReference type="Proteomes" id="UP000001555">
    <property type="component" value="Unassembled WGS sequence"/>
</dbReference>
<keyword evidence="6" id="KW-1267">Proteomics identification</keyword>
<keyword evidence="5" id="KW-1185">Reference proteome</keyword>
<dbReference type="Pfam" id="PF22899">
    <property type="entry name" value="SMCHD1_S5"/>
    <property type="match status" value="1"/>
</dbReference>
<dbReference type="InterPro" id="IPR055109">
    <property type="entry name" value="SMCHD1_S5"/>
</dbReference>
<dbReference type="VEuPathDB" id="VectorBase:ISCI023948"/>
<dbReference type="InParanoid" id="B7QNT4"/>
<proteinExistence type="evidence at protein level"/>
<dbReference type="OrthoDB" id="6513515at2759"/>
<feature type="domain" description="SMCHD1 ribosomal S5" evidence="2">
    <location>
        <begin position="17"/>
        <end position="190"/>
    </location>
</feature>
<dbReference type="STRING" id="6945.B7QNT4"/>
<dbReference type="EMBL" id="ABJB010698869">
    <property type="status" value="NOT_ANNOTATED_CDS"/>
    <property type="molecule type" value="Genomic_DNA"/>
</dbReference>
<evidence type="ECO:0000313" key="3">
    <source>
        <dbReference type="EMBL" id="EEC20506.1"/>
    </source>
</evidence>
<organism>
    <name type="scientific">Ixodes scapularis</name>
    <name type="common">Black-legged tick</name>
    <name type="synonym">Deer tick</name>
    <dbReference type="NCBI Taxonomy" id="6945"/>
    <lineage>
        <taxon>Eukaryota</taxon>
        <taxon>Metazoa</taxon>
        <taxon>Ecdysozoa</taxon>
        <taxon>Arthropoda</taxon>
        <taxon>Chelicerata</taxon>
        <taxon>Arachnida</taxon>
        <taxon>Acari</taxon>
        <taxon>Parasitiformes</taxon>
        <taxon>Ixodida</taxon>
        <taxon>Ixodoidea</taxon>
        <taxon>Ixodidae</taxon>
        <taxon>Ixodinae</taxon>
        <taxon>Ixodes</taxon>
    </lineage>
</organism>
<dbReference type="HOGENOM" id="CLU_1205954_0_0_1"/>
<feature type="compositionally biased region" description="Low complexity" evidence="1">
    <location>
        <begin position="216"/>
        <end position="230"/>
    </location>
</feature>
<dbReference type="EnsemblMetazoa" id="ISCW023948-RA">
    <property type="protein sequence ID" value="ISCW023948-PA"/>
    <property type="gene ID" value="ISCW023948"/>
</dbReference>
<dbReference type="EMBL" id="ABJB010129572">
    <property type="status" value="NOT_ANNOTATED_CDS"/>
    <property type="molecule type" value="Genomic_DNA"/>
</dbReference>
<evidence type="ECO:0000259" key="2">
    <source>
        <dbReference type="Pfam" id="PF22899"/>
    </source>
</evidence>